<sequence length="431" mass="49946">MNIPDNRDSPCNRSRGIRPETEEKYRQAIELYRSTRLSCAEICRISKVTVSGFQRYLSLYHRHLLLARYDITCDKEEASRIKLSQLRGQLPATRAKYKDAIEACGSLDYIEYNVSQIARRFGLNGTDLGRQLRTHYPGIIEWREKVRKRLGLNDNLPRGTRKVCKEQYAEAVKLLRADRYITVQEAAERCNVSYSGLEQHLIFYHKELVENRIKIRERAVRQQRKGKITGRGTLHTPTPETITKYAEALHLYRTTPMSARKIAKQTGVSVRGFYDYLQTWHKDLICKRKGIPYEEGKPVDWSSVRKYTPATAAKYADAIARLKEGGMTMTKVAEEFGLHPDCFRMYLKEHEPELHASLGMKKTENGGIMAPHSMGKYAEALQLYSTTTESIKSLARRFGFNDCSFGQFIRRHFPELHEQHKELVRQMKEAD</sequence>
<evidence type="ECO:0000313" key="3">
    <source>
        <dbReference type="EMBL" id="EXY93270.1"/>
    </source>
</evidence>
<dbReference type="EMBL" id="JGDB01000290">
    <property type="protein sequence ID" value="EXY88222.1"/>
    <property type="molecule type" value="Genomic_DNA"/>
</dbReference>
<accession>A0A015U0J5</accession>
<proteinExistence type="predicted"/>
<reference evidence="2 4" key="1">
    <citation type="submission" date="2014-02" db="EMBL/GenBank/DDBJ databases">
        <authorList>
            <person name="Sears C."/>
            <person name="Carroll K."/>
            <person name="Sack B.R."/>
            <person name="Qadri F."/>
            <person name="Myers L.L."/>
            <person name="Chung G.-T."/>
            <person name="Escheverria P."/>
            <person name="Fraser C.M."/>
            <person name="Sadzewicz L."/>
            <person name="Shefchek K.A."/>
            <person name="Tallon L."/>
            <person name="Das S.P."/>
            <person name="Daugherty S."/>
            <person name="Mongodin E.F."/>
        </authorList>
    </citation>
    <scope>NUCLEOTIDE SEQUENCE [LARGE SCALE GENOMIC DNA]</scope>
    <source>
        <strain evidence="2">3998T</strain>
        <strain evidence="4">3998T(B)3</strain>
    </source>
</reference>
<evidence type="ECO:0000313" key="1">
    <source>
        <dbReference type="EMBL" id="EXY88163.1"/>
    </source>
</evidence>
<dbReference type="Proteomes" id="UP000020773">
    <property type="component" value="Unassembled WGS sequence"/>
</dbReference>
<name>A0A015U0J5_BACFG</name>
<evidence type="ECO:0000313" key="4">
    <source>
        <dbReference type="Proteomes" id="UP000020773"/>
    </source>
</evidence>
<evidence type="ECO:0000313" key="2">
    <source>
        <dbReference type="EMBL" id="EXY88222.1"/>
    </source>
</evidence>
<protein>
    <submittedName>
        <fullName evidence="2">Helix-turn-helix family protein</fullName>
    </submittedName>
</protein>
<organism evidence="2 4">
    <name type="scientific">Bacteroides fragilis str. 3998T(B)3</name>
    <dbReference type="NCBI Taxonomy" id="1339316"/>
    <lineage>
        <taxon>Bacteria</taxon>
        <taxon>Pseudomonadati</taxon>
        <taxon>Bacteroidota</taxon>
        <taxon>Bacteroidia</taxon>
        <taxon>Bacteroidales</taxon>
        <taxon>Bacteroidaceae</taxon>
        <taxon>Bacteroides</taxon>
    </lineage>
</organism>
<dbReference type="RefSeq" id="WP_032597245.1">
    <property type="nucleotide sequence ID" value="NZ_JGDB01000001.1"/>
</dbReference>
<dbReference type="EMBL" id="JGDB01000001">
    <property type="protein sequence ID" value="EXY93270.1"/>
    <property type="molecule type" value="Genomic_DNA"/>
</dbReference>
<dbReference type="AlphaFoldDB" id="A0A015U0J5"/>
<dbReference type="PATRIC" id="fig|1339316.3.peg.47"/>
<comment type="caution">
    <text evidence="2">The sequence shown here is derived from an EMBL/GenBank/DDBJ whole genome shotgun (WGS) entry which is preliminary data.</text>
</comment>
<gene>
    <name evidence="3" type="ORF">M125_0046</name>
    <name evidence="2" type="ORF">M125_5127</name>
    <name evidence="1" type="ORF">M125_5194</name>
</gene>
<dbReference type="EMBL" id="JGDB01000291">
    <property type="protein sequence ID" value="EXY88163.1"/>
    <property type="molecule type" value="Genomic_DNA"/>
</dbReference>